<evidence type="ECO:0000259" key="12">
    <source>
        <dbReference type="PROSITE" id="PS50994"/>
    </source>
</evidence>
<evidence type="ECO:0000313" key="14">
    <source>
        <dbReference type="Proteomes" id="UP000479000"/>
    </source>
</evidence>
<dbReference type="InterPro" id="IPR041588">
    <property type="entry name" value="Integrase_H2C2"/>
</dbReference>
<dbReference type="FunFam" id="3.30.70.270:FF:000020">
    <property type="entry name" value="Transposon Tf2-6 polyprotein-like Protein"/>
    <property type="match status" value="1"/>
</dbReference>
<dbReference type="Gene3D" id="1.10.340.70">
    <property type="match status" value="1"/>
</dbReference>
<dbReference type="Pfam" id="PF00078">
    <property type="entry name" value="RVT_1"/>
    <property type="match status" value="1"/>
</dbReference>
<dbReference type="GO" id="GO:0004519">
    <property type="term" value="F:endonuclease activity"/>
    <property type="evidence" value="ECO:0007669"/>
    <property type="project" value="UniProtKB-KW"/>
</dbReference>
<dbReference type="Gene3D" id="3.10.20.370">
    <property type="match status" value="1"/>
</dbReference>
<dbReference type="PANTHER" id="PTHR37984:SF5">
    <property type="entry name" value="PROTEIN NYNRIN-LIKE"/>
    <property type="match status" value="1"/>
</dbReference>
<dbReference type="PROSITE" id="PS50878">
    <property type="entry name" value="RT_POL"/>
    <property type="match status" value="1"/>
</dbReference>
<dbReference type="Gene3D" id="3.10.10.10">
    <property type="entry name" value="HIV Type 1 Reverse Transcriptase, subunit A, domain 1"/>
    <property type="match status" value="1"/>
</dbReference>
<feature type="domain" description="Reverse transcriptase" evidence="11">
    <location>
        <begin position="396"/>
        <end position="573"/>
    </location>
</feature>
<dbReference type="InterPro" id="IPR036397">
    <property type="entry name" value="RNaseH_sf"/>
</dbReference>
<evidence type="ECO:0000256" key="7">
    <source>
        <dbReference type="ARBA" id="ARBA00022801"/>
    </source>
</evidence>
<dbReference type="GO" id="GO:0008233">
    <property type="term" value="F:peptidase activity"/>
    <property type="evidence" value="ECO:0007669"/>
    <property type="project" value="UniProtKB-KW"/>
</dbReference>
<dbReference type="GO" id="GO:0003676">
    <property type="term" value="F:nucleic acid binding"/>
    <property type="evidence" value="ECO:0007669"/>
    <property type="project" value="InterPro"/>
</dbReference>
<evidence type="ECO:0000256" key="4">
    <source>
        <dbReference type="ARBA" id="ARBA00022695"/>
    </source>
</evidence>
<evidence type="ECO:0000256" key="10">
    <source>
        <dbReference type="SAM" id="MobiDB-lite"/>
    </source>
</evidence>
<evidence type="ECO:0000256" key="3">
    <source>
        <dbReference type="ARBA" id="ARBA00022679"/>
    </source>
</evidence>
<evidence type="ECO:0000256" key="2">
    <source>
        <dbReference type="ARBA" id="ARBA00022670"/>
    </source>
</evidence>
<proteinExistence type="predicted"/>
<dbReference type="GO" id="GO:0006508">
    <property type="term" value="P:proteolysis"/>
    <property type="evidence" value="ECO:0007669"/>
    <property type="project" value="UniProtKB-KW"/>
</dbReference>
<dbReference type="SUPFAM" id="SSF53098">
    <property type="entry name" value="Ribonuclease H-like"/>
    <property type="match status" value="1"/>
</dbReference>
<dbReference type="InterPro" id="IPR001584">
    <property type="entry name" value="Integrase_cat-core"/>
</dbReference>
<dbReference type="PROSITE" id="PS50994">
    <property type="entry name" value="INTEGRASE"/>
    <property type="match status" value="1"/>
</dbReference>
<dbReference type="Pfam" id="PF17921">
    <property type="entry name" value="Integrase_H2C2"/>
    <property type="match status" value="1"/>
</dbReference>
<feature type="compositionally biased region" description="Basic residues" evidence="10">
    <location>
        <begin position="292"/>
        <end position="301"/>
    </location>
</feature>
<keyword evidence="9" id="KW-0511">Multifunctional enzyme</keyword>
<dbReference type="FunFam" id="3.10.20.370:FF:000001">
    <property type="entry name" value="Retrovirus-related Pol polyprotein from transposon 17.6-like protein"/>
    <property type="match status" value="1"/>
</dbReference>
<dbReference type="Pfam" id="PF00665">
    <property type="entry name" value="rve"/>
    <property type="match status" value="1"/>
</dbReference>
<accession>A0A6H5FXP0</accession>
<dbReference type="GO" id="GO:0042575">
    <property type="term" value="C:DNA polymerase complex"/>
    <property type="evidence" value="ECO:0007669"/>
    <property type="project" value="UniProtKB-ARBA"/>
</dbReference>
<organism evidence="13 14">
    <name type="scientific">Nesidiocoris tenuis</name>
    <dbReference type="NCBI Taxonomy" id="355587"/>
    <lineage>
        <taxon>Eukaryota</taxon>
        <taxon>Metazoa</taxon>
        <taxon>Ecdysozoa</taxon>
        <taxon>Arthropoda</taxon>
        <taxon>Hexapoda</taxon>
        <taxon>Insecta</taxon>
        <taxon>Pterygota</taxon>
        <taxon>Neoptera</taxon>
        <taxon>Paraneoptera</taxon>
        <taxon>Hemiptera</taxon>
        <taxon>Heteroptera</taxon>
        <taxon>Panheteroptera</taxon>
        <taxon>Cimicomorpha</taxon>
        <taxon>Miridae</taxon>
        <taxon>Dicyphina</taxon>
        <taxon>Nesidiocoris</taxon>
    </lineage>
</organism>
<dbReference type="SUPFAM" id="SSF56672">
    <property type="entry name" value="DNA/RNA polymerases"/>
    <property type="match status" value="1"/>
</dbReference>
<dbReference type="GO" id="GO:0003964">
    <property type="term" value="F:RNA-directed DNA polymerase activity"/>
    <property type="evidence" value="ECO:0007669"/>
    <property type="project" value="UniProtKB-KW"/>
</dbReference>
<keyword evidence="3" id="KW-0808">Transferase</keyword>
<keyword evidence="14" id="KW-1185">Reference proteome</keyword>
<dbReference type="FunFam" id="3.10.10.10:FF:000007">
    <property type="entry name" value="Retrovirus-related Pol polyprotein from transposon 17.6-like Protein"/>
    <property type="match status" value="1"/>
</dbReference>
<keyword evidence="4" id="KW-0548">Nucleotidyltransferase</keyword>
<keyword evidence="5" id="KW-0540">Nuclease</keyword>
<dbReference type="InterPro" id="IPR050951">
    <property type="entry name" value="Retrovirus_Pol_polyprotein"/>
</dbReference>
<reference evidence="13 14" key="1">
    <citation type="submission" date="2020-02" db="EMBL/GenBank/DDBJ databases">
        <authorList>
            <person name="Ferguson B K."/>
        </authorList>
    </citation>
    <scope>NUCLEOTIDE SEQUENCE [LARGE SCALE GENOMIC DNA]</scope>
</reference>
<evidence type="ECO:0000259" key="11">
    <source>
        <dbReference type="PROSITE" id="PS50878"/>
    </source>
</evidence>
<gene>
    <name evidence="13" type="ORF">NTEN_LOCUS1393</name>
</gene>
<keyword evidence="8" id="KW-0695">RNA-directed DNA polymerase</keyword>
<dbReference type="InterPro" id="IPR055469">
    <property type="entry name" value="DUF7041"/>
</dbReference>
<dbReference type="InterPro" id="IPR041577">
    <property type="entry name" value="RT_RNaseH_2"/>
</dbReference>
<dbReference type="Pfam" id="PF23055">
    <property type="entry name" value="DUF7041"/>
    <property type="match status" value="1"/>
</dbReference>
<feature type="region of interest" description="Disordered" evidence="10">
    <location>
        <begin position="292"/>
        <end position="319"/>
    </location>
</feature>
<dbReference type="PANTHER" id="PTHR37984">
    <property type="entry name" value="PROTEIN CBG26694"/>
    <property type="match status" value="1"/>
</dbReference>
<evidence type="ECO:0000256" key="1">
    <source>
        <dbReference type="ARBA" id="ARBA00012493"/>
    </source>
</evidence>
<feature type="compositionally biased region" description="Low complexity" evidence="10">
    <location>
        <begin position="1208"/>
        <end position="1220"/>
    </location>
</feature>
<dbReference type="Proteomes" id="UP000479000">
    <property type="component" value="Unassembled WGS sequence"/>
</dbReference>
<dbReference type="OrthoDB" id="6626050at2759"/>
<dbReference type="CDD" id="cd09274">
    <property type="entry name" value="RNase_HI_RT_Ty3"/>
    <property type="match status" value="1"/>
</dbReference>
<feature type="region of interest" description="Disordered" evidence="10">
    <location>
        <begin position="1183"/>
        <end position="1226"/>
    </location>
</feature>
<feature type="domain" description="Integrase catalytic" evidence="12">
    <location>
        <begin position="917"/>
        <end position="1088"/>
    </location>
</feature>
<name>A0A6H5FXP0_9HEMI</name>
<dbReference type="Pfam" id="PF17919">
    <property type="entry name" value="RT_RNaseH_2"/>
    <property type="match status" value="1"/>
</dbReference>
<keyword evidence="6" id="KW-0255">Endonuclease</keyword>
<dbReference type="GO" id="GO:0015074">
    <property type="term" value="P:DNA integration"/>
    <property type="evidence" value="ECO:0007669"/>
    <property type="project" value="InterPro"/>
</dbReference>
<protein>
    <recommendedName>
        <fullName evidence="1">RNA-directed DNA polymerase</fullName>
        <ecNumber evidence="1">2.7.7.49</ecNumber>
    </recommendedName>
</protein>
<evidence type="ECO:0000256" key="5">
    <source>
        <dbReference type="ARBA" id="ARBA00022722"/>
    </source>
</evidence>
<dbReference type="InterPro" id="IPR000477">
    <property type="entry name" value="RT_dom"/>
</dbReference>
<feature type="compositionally biased region" description="Low complexity" evidence="10">
    <location>
        <begin position="302"/>
        <end position="317"/>
    </location>
</feature>
<evidence type="ECO:0000256" key="6">
    <source>
        <dbReference type="ARBA" id="ARBA00022759"/>
    </source>
</evidence>
<keyword evidence="2" id="KW-0645">Protease</keyword>
<feature type="compositionally biased region" description="Polar residues" evidence="10">
    <location>
        <begin position="1184"/>
        <end position="1199"/>
    </location>
</feature>
<dbReference type="AlphaFoldDB" id="A0A6H5FXP0"/>
<keyword evidence="7" id="KW-0378">Hydrolase</keyword>
<feature type="region of interest" description="Disordered" evidence="10">
    <location>
        <begin position="58"/>
        <end position="88"/>
    </location>
</feature>
<dbReference type="InterPro" id="IPR012337">
    <property type="entry name" value="RNaseH-like_sf"/>
</dbReference>
<sequence>MKGVISRPLAPQADVLTSGLPGRICVACLLRILSAGGAQHKPTCVGCMRVTESYGSGGLFQENEDPSDDDGPKDNSRPGTPKPTSAKVGQIDAVKIGPIWRKNTKIWFRQIEAQFANARCRSESRRYNYVLASLEPDVVELISDFFNKDLTNQPYTDLKARLIAEFEESENRKVTKLLSELELGDKRPSALLREMRSLAGTSISDEFLQSMFIQRLPSNVRSILAVTKDDLDAQATMADKIVEYSPTPQFCAINKNSTSRESCQSSSLDERLRRLESMVAVIRSEIKNISSRHRARSRFRSRSTSSGRRSRGNSVSSPGNHQMCCLPTLHVVNPHHDYADLLKKFPNLLREHPSFAETTADFAHAIVTNGRPVVSKPRRLSPDKLQQAKIEFQKMIDLGICRPSKSSWSSPLHLVPKKDGSWRPCGDYRLLNAITVPDRYPVPNLQDFNYQLAGKSVFSKIDLVRAFHHIMVEPNDVHKTAVITPFGLFEFLRLPFGLRNAGQSFQRFMDTILRDFDFAYCFIDDCLIASSSIAEHREHLRRIFERLNQYAININLEKSEFGKSEVAFLGFQVSAEGLRPLSTRVQAVLDFEQPKTIAQLRSYLGMLNFYRRSIPHAAQIQQPLYALCQDVRKNDKRPVQWTPETVDAFIASKRQLADAALLAHPSVDLPMLLMVDASGTGMGASLHQRNGDTLQPLAFYSKSLTPTQVKYAAYDRELLACYSAVKHFRHLLEGRPFTIYTDHKPLTYAFRQRPEKASPRQQHHLDFIGQFTTDIRYVAGRDNVSADFLSRVSSVAFASPVDHGTLAEAQLHDSELADLRASSSTSLQLKEILLAGGKSLWVDVSTGKLRPYVPSNFRRLIFDLIHGLSHPGVRATVNMVKERYVWPSVDKDVRVWAQTCIPCQRVKVTRHVNSPIGSYAPPTRRFAHVNIDFVGPLPPSRGCCYMLTMVDRFSRWPEVAAVPDCGAETAANAFLSSWISRYGVPEFITSDRGRHFDCSLMKELTLALGIRHLKTTAYHPCANGLVERFHRVLKASLKAYSSGDWVGKLPLVLLGLRSCVMPSCNASPAELLYGSGIRLPADFVDPSTEAEDQSAFVQQLRATLAHLKPAPLTRHARPKVFVHRDLSSSSHVFLRHDAQRKGLQPVYDGPFRVERRTDKTIDIATPRGRQTVSIDRVKPAHLLNDQQLTSDVSQPTTKPLQPPNKARTPASSSSAATATPFALRSTRSGRTVRFPARILSIVSH</sequence>
<dbReference type="EC" id="2.7.7.49" evidence="1"/>
<dbReference type="EMBL" id="CADCXU010002005">
    <property type="protein sequence ID" value="CAA9994577.1"/>
    <property type="molecule type" value="Genomic_DNA"/>
</dbReference>
<dbReference type="Gene3D" id="3.30.420.10">
    <property type="entry name" value="Ribonuclease H-like superfamily/Ribonuclease H"/>
    <property type="match status" value="1"/>
</dbReference>
<evidence type="ECO:0000313" key="13">
    <source>
        <dbReference type="EMBL" id="CAA9994577.1"/>
    </source>
</evidence>
<dbReference type="InterPro" id="IPR043128">
    <property type="entry name" value="Rev_trsase/Diguanyl_cyclase"/>
</dbReference>
<evidence type="ECO:0000256" key="8">
    <source>
        <dbReference type="ARBA" id="ARBA00022918"/>
    </source>
</evidence>
<dbReference type="CDD" id="cd01647">
    <property type="entry name" value="RT_LTR"/>
    <property type="match status" value="1"/>
</dbReference>
<dbReference type="InterPro" id="IPR043502">
    <property type="entry name" value="DNA/RNA_pol_sf"/>
</dbReference>
<dbReference type="FunFam" id="3.30.420.10:FF:000032">
    <property type="entry name" value="Retrovirus-related Pol polyprotein from transposon 297-like Protein"/>
    <property type="match status" value="1"/>
</dbReference>
<evidence type="ECO:0000256" key="9">
    <source>
        <dbReference type="ARBA" id="ARBA00023268"/>
    </source>
</evidence>
<dbReference type="Gene3D" id="3.30.70.270">
    <property type="match status" value="2"/>
</dbReference>